<dbReference type="GO" id="GO:0030246">
    <property type="term" value="F:carbohydrate binding"/>
    <property type="evidence" value="ECO:0007669"/>
    <property type="project" value="InterPro"/>
</dbReference>
<dbReference type="GO" id="GO:0016853">
    <property type="term" value="F:isomerase activity"/>
    <property type="evidence" value="ECO:0007669"/>
    <property type="project" value="InterPro"/>
</dbReference>
<dbReference type="RefSeq" id="WP_134365309.1">
    <property type="nucleotide sequence ID" value="NZ_SOFY01000074.1"/>
</dbReference>
<dbReference type="EMBL" id="SOFY01000074">
    <property type="protein sequence ID" value="TFC42781.1"/>
    <property type="molecule type" value="Genomic_DNA"/>
</dbReference>
<dbReference type="Gene3D" id="2.70.98.10">
    <property type="match status" value="1"/>
</dbReference>
<reference evidence="2 3" key="1">
    <citation type="submission" date="2019-03" db="EMBL/GenBank/DDBJ databases">
        <title>Genomics of glacier-inhabiting Cryobacterium strains.</title>
        <authorList>
            <person name="Liu Q."/>
            <person name="Xin Y.-H."/>
        </authorList>
    </citation>
    <scope>NUCLEOTIDE SEQUENCE [LARGE SCALE GENOMIC DNA]</scope>
    <source>
        <strain evidence="3">TMT1-22</strain>
    </source>
</reference>
<evidence type="ECO:0000313" key="2">
    <source>
        <dbReference type="EMBL" id="TFC42781.1"/>
    </source>
</evidence>
<dbReference type="CDD" id="cd09022">
    <property type="entry name" value="Aldose_epim_Ec_YihR"/>
    <property type="match status" value="1"/>
</dbReference>
<dbReference type="Proteomes" id="UP000297403">
    <property type="component" value="Unassembled WGS sequence"/>
</dbReference>
<evidence type="ECO:0000256" key="1">
    <source>
        <dbReference type="SAM" id="MobiDB-lite"/>
    </source>
</evidence>
<dbReference type="InterPro" id="IPR008183">
    <property type="entry name" value="Aldose_1/G6P_1-epimerase"/>
</dbReference>
<dbReference type="InterPro" id="IPR014718">
    <property type="entry name" value="GH-type_carb-bd"/>
</dbReference>
<comment type="caution">
    <text evidence="2">The sequence shown here is derived from an EMBL/GenBank/DDBJ whole genome shotgun (WGS) entry which is preliminary data.</text>
</comment>
<organism evidence="2 3">
    <name type="scientific">Cryobacterium shii</name>
    <dbReference type="NCBI Taxonomy" id="1259235"/>
    <lineage>
        <taxon>Bacteria</taxon>
        <taxon>Bacillati</taxon>
        <taxon>Actinomycetota</taxon>
        <taxon>Actinomycetes</taxon>
        <taxon>Micrococcales</taxon>
        <taxon>Microbacteriaceae</taxon>
        <taxon>Cryobacterium</taxon>
    </lineage>
</organism>
<dbReference type="Pfam" id="PF01263">
    <property type="entry name" value="Aldose_epim"/>
    <property type="match status" value="1"/>
</dbReference>
<accession>A0AAQ2C4L5</accession>
<feature type="region of interest" description="Disordered" evidence="1">
    <location>
        <begin position="216"/>
        <end position="249"/>
    </location>
</feature>
<protein>
    <recommendedName>
        <fullName evidence="4">Aldose epimerase</fullName>
    </recommendedName>
</protein>
<sequence>MRAATGFQYELRAATPSGPALAVVTEVAAGLRMYSVDGIDLVEPFPARSVPPKGAGIVLMPWTNRIRDGVWQQGGVRRELALTEPELGNAVHGLLRYSPYRLLSRSTDAVTLAATVFPQPGYPFQLDTTVTYTLTDDGLDVTHTVRNVGTEPAPVALGAHPYLKIGGVPTDDLRLRLAADTHIDVDDRLNPVGESPVAGTRFDLREGREVRDLDLDDGFGGVGPGASSSHPLGHPAPLGHPDARSEHSLTAPDGRSVILWGDEHIRYVQVFTPRNFPVTAPGSDADEPVPGRAVAIEPMTAPADAFNSGAGLRWLEPEETWTVRWGIRHTGFGL</sequence>
<feature type="compositionally biased region" description="Low complexity" evidence="1">
    <location>
        <begin position="230"/>
        <end position="240"/>
    </location>
</feature>
<dbReference type="InterPro" id="IPR037480">
    <property type="entry name" value="YihR-like"/>
</dbReference>
<dbReference type="InterPro" id="IPR011013">
    <property type="entry name" value="Gal_mutarotase_sf_dom"/>
</dbReference>
<gene>
    <name evidence="2" type="ORF">E3O49_13645</name>
</gene>
<evidence type="ECO:0008006" key="4">
    <source>
        <dbReference type="Google" id="ProtNLM"/>
    </source>
</evidence>
<dbReference type="AlphaFoldDB" id="A0AAQ2C4L5"/>
<evidence type="ECO:0000313" key="3">
    <source>
        <dbReference type="Proteomes" id="UP000297403"/>
    </source>
</evidence>
<name>A0AAQ2C4L5_9MICO</name>
<proteinExistence type="predicted"/>
<dbReference type="GO" id="GO:0005975">
    <property type="term" value="P:carbohydrate metabolic process"/>
    <property type="evidence" value="ECO:0007669"/>
    <property type="project" value="InterPro"/>
</dbReference>
<keyword evidence="3" id="KW-1185">Reference proteome</keyword>
<dbReference type="SUPFAM" id="SSF74650">
    <property type="entry name" value="Galactose mutarotase-like"/>
    <property type="match status" value="1"/>
</dbReference>